<keyword evidence="12" id="KW-1185">Reference proteome</keyword>
<comment type="caution">
    <text evidence="11">The sequence shown here is derived from an EMBL/GenBank/DDBJ whole genome shotgun (WGS) entry which is preliminary data.</text>
</comment>
<keyword evidence="4" id="KW-0540">Nuclease</keyword>
<accession>A0A7J7LRT5</accession>
<keyword evidence="6" id="KW-0269">Exonuclease</keyword>
<dbReference type="GO" id="GO:0005634">
    <property type="term" value="C:nucleus"/>
    <property type="evidence" value="ECO:0007669"/>
    <property type="project" value="UniProtKB-SubCell"/>
</dbReference>
<dbReference type="CDD" id="cd06144">
    <property type="entry name" value="REX4_like"/>
    <property type="match status" value="1"/>
</dbReference>
<comment type="subcellular location">
    <subcellularLocation>
        <location evidence="1">Nucleus</location>
    </subcellularLocation>
</comment>
<dbReference type="Gene3D" id="3.30.420.10">
    <property type="entry name" value="Ribonuclease H-like superfamily/Ribonuclease H"/>
    <property type="match status" value="1"/>
</dbReference>
<evidence type="ECO:0000256" key="3">
    <source>
        <dbReference type="ARBA" id="ARBA00016937"/>
    </source>
</evidence>
<dbReference type="PROSITE" id="PS50157">
    <property type="entry name" value="ZINC_FINGER_C2H2_2"/>
    <property type="match status" value="1"/>
</dbReference>
<dbReference type="PROSITE" id="PS00028">
    <property type="entry name" value="ZINC_FINGER_C2H2_1"/>
    <property type="match status" value="1"/>
</dbReference>
<dbReference type="SMART" id="SM00479">
    <property type="entry name" value="EXOIII"/>
    <property type="match status" value="1"/>
</dbReference>
<dbReference type="OrthoDB" id="8191639at2759"/>
<dbReference type="InterPro" id="IPR013520">
    <property type="entry name" value="Ribonucl_H"/>
</dbReference>
<gene>
    <name evidence="11" type="ORF">GIB67_041455</name>
</gene>
<keyword evidence="8" id="KW-0479">Metal-binding</keyword>
<keyword evidence="8" id="KW-0862">Zinc</keyword>
<evidence type="ECO:0000256" key="9">
    <source>
        <dbReference type="SAM" id="MobiDB-lite"/>
    </source>
</evidence>
<dbReference type="Proteomes" id="UP000541444">
    <property type="component" value="Unassembled WGS sequence"/>
</dbReference>
<evidence type="ECO:0000256" key="1">
    <source>
        <dbReference type="ARBA" id="ARBA00004123"/>
    </source>
</evidence>
<dbReference type="AlphaFoldDB" id="A0A7J7LRT5"/>
<evidence type="ECO:0000256" key="6">
    <source>
        <dbReference type="ARBA" id="ARBA00022839"/>
    </source>
</evidence>
<evidence type="ECO:0000256" key="4">
    <source>
        <dbReference type="ARBA" id="ARBA00022722"/>
    </source>
</evidence>
<evidence type="ECO:0000256" key="8">
    <source>
        <dbReference type="PROSITE-ProRule" id="PRU00042"/>
    </source>
</evidence>
<evidence type="ECO:0000256" key="7">
    <source>
        <dbReference type="ARBA" id="ARBA00023242"/>
    </source>
</evidence>
<comment type="similarity">
    <text evidence="2">Belongs to the REXO4 family.</text>
</comment>
<evidence type="ECO:0000259" key="10">
    <source>
        <dbReference type="PROSITE" id="PS50157"/>
    </source>
</evidence>
<evidence type="ECO:0000256" key="5">
    <source>
        <dbReference type="ARBA" id="ARBA00022801"/>
    </source>
</evidence>
<dbReference type="GO" id="GO:0008408">
    <property type="term" value="F:3'-5' exonuclease activity"/>
    <property type="evidence" value="ECO:0007669"/>
    <property type="project" value="InterPro"/>
</dbReference>
<dbReference type="InterPro" id="IPR037431">
    <property type="entry name" value="REX4_DEDDh_dom"/>
</dbReference>
<feature type="compositionally biased region" description="Polar residues" evidence="9">
    <location>
        <begin position="405"/>
        <end position="420"/>
    </location>
</feature>
<dbReference type="Pfam" id="PF00929">
    <property type="entry name" value="RNase_T"/>
    <property type="match status" value="1"/>
</dbReference>
<dbReference type="InterPro" id="IPR036397">
    <property type="entry name" value="RNaseH_sf"/>
</dbReference>
<dbReference type="GO" id="GO:0003676">
    <property type="term" value="F:nucleic acid binding"/>
    <property type="evidence" value="ECO:0007669"/>
    <property type="project" value="InterPro"/>
</dbReference>
<dbReference type="InterPro" id="IPR047021">
    <property type="entry name" value="REXO1/3/4-like"/>
</dbReference>
<evidence type="ECO:0000313" key="12">
    <source>
        <dbReference type="Proteomes" id="UP000541444"/>
    </source>
</evidence>
<keyword evidence="7" id="KW-0539">Nucleus</keyword>
<feature type="region of interest" description="Disordered" evidence="9">
    <location>
        <begin position="396"/>
        <end position="420"/>
    </location>
</feature>
<dbReference type="InterPro" id="IPR013087">
    <property type="entry name" value="Znf_C2H2_type"/>
</dbReference>
<dbReference type="PANTHER" id="PTHR12801:SF123">
    <property type="entry name" value="RNA EXONUCLEASE 4"/>
    <property type="match status" value="1"/>
</dbReference>
<dbReference type="PANTHER" id="PTHR12801">
    <property type="entry name" value="RNA EXONUCLEASE REXO1 / RECO3 FAMILY MEMBER-RELATED"/>
    <property type="match status" value="1"/>
</dbReference>
<dbReference type="GO" id="GO:0008270">
    <property type="term" value="F:zinc ion binding"/>
    <property type="evidence" value="ECO:0007669"/>
    <property type="project" value="UniProtKB-KW"/>
</dbReference>
<dbReference type="GO" id="GO:0006364">
    <property type="term" value="P:rRNA processing"/>
    <property type="evidence" value="ECO:0007669"/>
    <property type="project" value="InterPro"/>
</dbReference>
<keyword evidence="5" id="KW-0378">Hydrolase</keyword>
<feature type="domain" description="C2H2-type" evidence="10">
    <location>
        <begin position="8"/>
        <end position="37"/>
    </location>
</feature>
<name>A0A7J7LRT5_9MAGN</name>
<evidence type="ECO:0000256" key="2">
    <source>
        <dbReference type="ARBA" id="ARBA00010489"/>
    </source>
</evidence>
<reference evidence="11 12" key="1">
    <citation type="journal article" date="2020" name="IScience">
        <title>Genome Sequencing of the Endangered Kingdonia uniflora (Circaeasteraceae, Ranunculales) Reveals Potential Mechanisms of Evolutionary Specialization.</title>
        <authorList>
            <person name="Sun Y."/>
            <person name="Deng T."/>
            <person name="Zhang A."/>
            <person name="Moore M.J."/>
            <person name="Landis J.B."/>
            <person name="Lin N."/>
            <person name="Zhang H."/>
            <person name="Zhang X."/>
            <person name="Huang J."/>
            <person name="Zhang X."/>
            <person name="Sun H."/>
            <person name="Wang H."/>
        </authorList>
    </citation>
    <scope>NUCLEOTIDE SEQUENCE [LARGE SCALE GENOMIC DNA]</scope>
    <source>
        <strain evidence="11">TB1705</strain>
        <tissue evidence="11">Leaf</tissue>
    </source>
</reference>
<organism evidence="11 12">
    <name type="scientific">Kingdonia uniflora</name>
    <dbReference type="NCBI Taxonomy" id="39325"/>
    <lineage>
        <taxon>Eukaryota</taxon>
        <taxon>Viridiplantae</taxon>
        <taxon>Streptophyta</taxon>
        <taxon>Embryophyta</taxon>
        <taxon>Tracheophyta</taxon>
        <taxon>Spermatophyta</taxon>
        <taxon>Magnoliopsida</taxon>
        <taxon>Ranunculales</taxon>
        <taxon>Circaeasteraceae</taxon>
        <taxon>Kingdonia</taxon>
    </lineage>
</organism>
<evidence type="ECO:0000313" key="11">
    <source>
        <dbReference type="EMBL" id="KAF6145260.1"/>
    </source>
</evidence>
<dbReference type="SUPFAM" id="SSF53098">
    <property type="entry name" value="Ribonuclease H-like"/>
    <property type="match status" value="1"/>
</dbReference>
<dbReference type="InterPro" id="IPR012337">
    <property type="entry name" value="RNaseH-like_sf"/>
</dbReference>
<proteinExistence type="inferred from homology"/>
<protein>
    <recommendedName>
        <fullName evidence="3">RNA exonuclease 4</fullName>
    </recommendedName>
</protein>
<dbReference type="EMBL" id="JACGCM010002082">
    <property type="protein sequence ID" value="KAF6145260.1"/>
    <property type="molecule type" value="Genomic_DNA"/>
</dbReference>
<sequence>MFVAVSRHRCSACYKQFKKKEHLIHHLSDSFHSIHQPKCGVCKKHCKSFESLREHLLGRLPKADCMKIFRTHGCDICLNVFDNPNDLNGHRDTCRLTPTVPLEPVKMLCMDYEMEKTEFVETGCTHVPAVAMDCEFVGGGSDGTFDICARVCLIDEDENVIFHTYVQPYTTITNYRYEITGITKEHLEDAMTLKQVQDKIMEILYNGESIWRARSKGGKARRLVGHSLKHDLSGLGINYPDYTLRDTARYQPLMKTNFVSHSLKYLTKTYLGYDIQQGVHCPYEDCVAAMRLYKRMRSQVHLTEEEIDTSNFTKSNHRTNIFDSLSAEDLMDMSPDALLDISRPTYRCWCLDLIDELNDFERATSPMNTGFPANVQSVGFAARWLSVAEENISEEDKIDMDEHSSWNVPDDNQSSHSSWNVPVDNYSAHGSWNVPVDNHSTRVAW</sequence>
<keyword evidence="8" id="KW-0863">Zinc-finger</keyword>